<sequence>LYRRMTTLQTSNQNRNKPMFHATFLDGVRGVAALSVVWAHSQNVYIQRLDFNTFDLMGTYGYHEKREEEKNTDSAVNKIDHLESCVDLETNISNVPLLSSTNSDNF</sequence>
<feature type="non-terminal residue" evidence="1">
    <location>
        <position position="1"/>
    </location>
</feature>
<keyword evidence="2" id="KW-1185">Reference proteome</keyword>
<reference evidence="1" key="1">
    <citation type="submission" date="2021-06" db="EMBL/GenBank/DDBJ databases">
        <authorList>
            <person name="Kallberg Y."/>
            <person name="Tangrot J."/>
            <person name="Rosling A."/>
        </authorList>
    </citation>
    <scope>NUCLEOTIDE SEQUENCE</scope>
    <source>
        <strain evidence="1">MA461A</strain>
    </source>
</reference>
<evidence type="ECO:0000313" key="1">
    <source>
        <dbReference type="EMBL" id="CAG8811627.1"/>
    </source>
</evidence>
<name>A0ACA9RUC0_9GLOM</name>
<dbReference type="Proteomes" id="UP000789920">
    <property type="component" value="Unassembled WGS sequence"/>
</dbReference>
<accession>A0ACA9RUC0</accession>
<evidence type="ECO:0000313" key="2">
    <source>
        <dbReference type="Proteomes" id="UP000789920"/>
    </source>
</evidence>
<proteinExistence type="predicted"/>
<dbReference type="EMBL" id="CAJVQC010072630">
    <property type="protein sequence ID" value="CAG8811627.1"/>
    <property type="molecule type" value="Genomic_DNA"/>
</dbReference>
<organism evidence="1 2">
    <name type="scientific">Racocetra persica</name>
    <dbReference type="NCBI Taxonomy" id="160502"/>
    <lineage>
        <taxon>Eukaryota</taxon>
        <taxon>Fungi</taxon>
        <taxon>Fungi incertae sedis</taxon>
        <taxon>Mucoromycota</taxon>
        <taxon>Glomeromycotina</taxon>
        <taxon>Glomeromycetes</taxon>
        <taxon>Diversisporales</taxon>
        <taxon>Gigasporaceae</taxon>
        <taxon>Racocetra</taxon>
    </lineage>
</organism>
<feature type="non-terminal residue" evidence="1">
    <location>
        <position position="106"/>
    </location>
</feature>
<gene>
    <name evidence="1" type="ORF">RPERSI_LOCUS23356</name>
</gene>
<protein>
    <submittedName>
        <fullName evidence="1">10125_t:CDS:1</fullName>
    </submittedName>
</protein>
<comment type="caution">
    <text evidence="1">The sequence shown here is derived from an EMBL/GenBank/DDBJ whole genome shotgun (WGS) entry which is preliminary data.</text>
</comment>